<dbReference type="CDD" id="cd00143">
    <property type="entry name" value="PP2Cc"/>
    <property type="match status" value="1"/>
</dbReference>
<dbReference type="PANTHER" id="PTHR13832">
    <property type="entry name" value="PROTEIN PHOSPHATASE 2C"/>
    <property type="match status" value="1"/>
</dbReference>
<dbReference type="Pfam" id="PF00481">
    <property type="entry name" value="PP2C"/>
    <property type="match status" value="2"/>
</dbReference>
<dbReference type="SUPFAM" id="SSF81606">
    <property type="entry name" value="PP2C-like"/>
    <property type="match status" value="1"/>
</dbReference>
<organism evidence="3">
    <name type="scientific">Salvia splendens</name>
    <name type="common">Scarlet sage</name>
    <dbReference type="NCBI Taxonomy" id="180675"/>
    <lineage>
        <taxon>Eukaryota</taxon>
        <taxon>Viridiplantae</taxon>
        <taxon>Streptophyta</taxon>
        <taxon>Embryophyta</taxon>
        <taxon>Tracheophyta</taxon>
        <taxon>Spermatophyta</taxon>
        <taxon>Magnoliopsida</taxon>
        <taxon>eudicotyledons</taxon>
        <taxon>Gunneridae</taxon>
        <taxon>Pentapetalae</taxon>
        <taxon>asterids</taxon>
        <taxon>lamiids</taxon>
        <taxon>Lamiales</taxon>
        <taxon>Lamiaceae</taxon>
        <taxon>Nepetoideae</taxon>
        <taxon>Mentheae</taxon>
        <taxon>Salviinae</taxon>
        <taxon>Salvia</taxon>
        <taxon>Salvia subgen. Calosphace</taxon>
        <taxon>core Calosphace</taxon>
    </lineage>
</organism>
<sequence>MVFADSKRWERPSVLRKRRNRLKMVKMIDLDLVYQPCKDGVLLWRMLSVDMHAAIPNLDNTRSLFGVYDGYRGDEVAKFCAKFLHQQVLKQEEYSAGDVGTALRKAFLRMDEMMTGQRGWRELAILGDKLNMFDGLMECLIFATRHGAEADEWTEEGPHSNFRGPYSGSTACVAVIGENQLVVANAGDSRCVISRNGQALELSVDHRPILPVERERIIRGGGYVRWGRVQGFLDISRAIGGVEFKSIINLPPEEQMVTADPEVKTVEFTDEDEFIVIATDGIWDSMSSQEVVEFIHEQLQQESKLSSVCEKVLDWCLAPTTNAGNGCDNMTMILIQLKKPEQSGEPSGMRSPDPESSSQAS</sequence>
<feature type="region of interest" description="Disordered" evidence="1">
    <location>
        <begin position="338"/>
        <end position="361"/>
    </location>
</feature>
<dbReference type="Gene3D" id="3.60.40.10">
    <property type="entry name" value="PPM-type phosphatase domain"/>
    <property type="match status" value="1"/>
</dbReference>
<evidence type="ECO:0000313" key="3">
    <source>
        <dbReference type="EMBL" id="KAG6417151.1"/>
    </source>
</evidence>
<comment type="caution">
    <text evidence="3">The sequence shown here is derived from an EMBL/GenBank/DDBJ whole genome shotgun (WGS) entry which is preliminary data.</text>
</comment>
<evidence type="ECO:0000313" key="4">
    <source>
        <dbReference type="Proteomes" id="UP000298416"/>
    </source>
</evidence>
<reference evidence="3" key="2">
    <citation type="submission" date="2020-08" db="EMBL/GenBank/DDBJ databases">
        <title>Plant Genome Project.</title>
        <authorList>
            <person name="Zhang R.-G."/>
        </authorList>
    </citation>
    <scope>NUCLEOTIDE SEQUENCE</scope>
    <source>
        <strain evidence="3">Huo1</strain>
        <tissue evidence="3">Leaf</tissue>
    </source>
</reference>
<reference evidence="3" key="1">
    <citation type="submission" date="2018-01" db="EMBL/GenBank/DDBJ databases">
        <authorList>
            <person name="Mao J.F."/>
        </authorList>
    </citation>
    <scope>NUCLEOTIDE SEQUENCE</scope>
    <source>
        <strain evidence="3">Huo1</strain>
        <tissue evidence="3">Leaf</tissue>
    </source>
</reference>
<dbReference type="InterPro" id="IPR036457">
    <property type="entry name" value="PPM-type-like_dom_sf"/>
</dbReference>
<dbReference type="AlphaFoldDB" id="A0A8X8XTB7"/>
<dbReference type="Proteomes" id="UP000298416">
    <property type="component" value="Unassembled WGS sequence"/>
</dbReference>
<evidence type="ECO:0000256" key="1">
    <source>
        <dbReference type="SAM" id="MobiDB-lite"/>
    </source>
</evidence>
<dbReference type="InterPro" id="IPR001932">
    <property type="entry name" value="PPM-type_phosphatase-like_dom"/>
</dbReference>
<accession>A0A8X8XTB7</accession>
<proteinExistence type="predicted"/>
<dbReference type="EMBL" id="PNBA02000007">
    <property type="protein sequence ID" value="KAG6417151.1"/>
    <property type="molecule type" value="Genomic_DNA"/>
</dbReference>
<dbReference type="PANTHER" id="PTHR13832:SF840">
    <property type="entry name" value="PROTEIN PHOSPHATASE 2C 60-RELATED"/>
    <property type="match status" value="1"/>
</dbReference>
<dbReference type="PROSITE" id="PS51746">
    <property type="entry name" value="PPM_2"/>
    <property type="match status" value="1"/>
</dbReference>
<gene>
    <name evidence="3" type="ORF">SASPL_119302</name>
</gene>
<dbReference type="GO" id="GO:0004722">
    <property type="term" value="F:protein serine/threonine phosphatase activity"/>
    <property type="evidence" value="ECO:0007669"/>
    <property type="project" value="InterPro"/>
</dbReference>
<name>A0A8X8XTB7_SALSN</name>
<dbReference type="InterPro" id="IPR015655">
    <property type="entry name" value="PP2C"/>
</dbReference>
<protein>
    <recommendedName>
        <fullName evidence="2">PPM-type phosphatase domain-containing protein</fullName>
    </recommendedName>
</protein>
<feature type="domain" description="PPM-type phosphatase" evidence="2">
    <location>
        <begin position="33"/>
        <end position="337"/>
    </location>
</feature>
<evidence type="ECO:0000259" key="2">
    <source>
        <dbReference type="PROSITE" id="PS51746"/>
    </source>
</evidence>
<dbReference type="SMART" id="SM00332">
    <property type="entry name" value="PP2Cc"/>
    <property type="match status" value="1"/>
</dbReference>
<keyword evidence="4" id="KW-1185">Reference proteome</keyword>